<evidence type="ECO:0000256" key="9">
    <source>
        <dbReference type="ARBA" id="ARBA00022840"/>
    </source>
</evidence>
<dbReference type="NCBIfam" id="TIGR00472">
    <property type="entry name" value="pheT_bact"/>
    <property type="match status" value="1"/>
</dbReference>
<dbReference type="InterPro" id="IPR002547">
    <property type="entry name" value="tRNA-bd_dom"/>
</dbReference>
<dbReference type="STRING" id="1236220.SAMN04488112_110121"/>
<keyword evidence="5 16" id="KW-0820">tRNA-binding</keyword>
<dbReference type="SMART" id="SM00896">
    <property type="entry name" value="FDX-ACB"/>
    <property type="match status" value="1"/>
</dbReference>
<feature type="domain" description="FDX-ACB" evidence="18">
    <location>
        <begin position="714"/>
        <end position="807"/>
    </location>
</feature>
<evidence type="ECO:0000256" key="7">
    <source>
        <dbReference type="ARBA" id="ARBA00022723"/>
    </source>
</evidence>
<evidence type="ECO:0000313" key="20">
    <source>
        <dbReference type="EMBL" id="SDC57959.1"/>
    </source>
</evidence>
<dbReference type="GO" id="GO:0009328">
    <property type="term" value="C:phenylalanine-tRNA ligase complex"/>
    <property type="evidence" value="ECO:0007669"/>
    <property type="project" value="TreeGrafter"/>
</dbReference>
<dbReference type="RefSeq" id="WP_091570012.1">
    <property type="nucleotide sequence ID" value="NZ_FMZA01000010.1"/>
</dbReference>
<keyword evidence="6 15" id="KW-0436">Ligase</keyword>
<dbReference type="FunFam" id="3.30.70.380:FF:000001">
    <property type="entry name" value="Phenylalanine--tRNA ligase beta subunit"/>
    <property type="match status" value="1"/>
</dbReference>
<dbReference type="CDD" id="cd00769">
    <property type="entry name" value="PheRS_beta_core"/>
    <property type="match status" value="1"/>
</dbReference>
<dbReference type="SUPFAM" id="SSF50249">
    <property type="entry name" value="Nucleic acid-binding proteins"/>
    <property type="match status" value="1"/>
</dbReference>
<dbReference type="GO" id="GO:0000049">
    <property type="term" value="F:tRNA binding"/>
    <property type="evidence" value="ECO:0007669"/>
    <property type="project" value="UniProtKB-UniRule"/>
</dbReference>
<keyword evidence="21" id="KW-1185">Reference proteome</keyword>
<dbReference type="Gene3D" id="3.30.930.10">
    <property type="entry name" value="Bira Bifunctional Protein, Domain 2"/>
    <property type="match status" value="1"/>
</dbReference>
<dbReference type="SUPFAM" id="SSF46955">
    <property type="entry name" value="Putative DNA-binding domain"/>
    <property type="match status" value="1"/>
</dbReference>
<evidence type="ECO:0000259" key="17">
    <source>
        <dbReference type="PROSITE" id="PS50886"/>
    </source>
</evidence>
<dbReference type="InterPro" id="IPR041616">
    <property type="entry name" value="PheRS_beta_core"/>
</dbReference>
<evidence type="ECO:0000259" key="19">
    <source>
        <dbReference type="PROSITE" id="PS51483"/>
    </source>
</evidence>
<comment type="subunit">
    <text evidence="3 15">Tetramer of two alpha and two beta subunits.</text>
</comment>
<dbReference type="InterPro" id="IPR009061">
    <property type="entry name" value="DNA-bd_dom_put_sf"/>
</dbReference>
<keyword evidence="13 15" id="KW-0030">Aminoacyl-tRNA synthetase</keyword>
<dbReference type="SUPFAM" id="SSF55681">
    <property type="entry name" value="Class II aaRS and biotin synthetases"/>
    <property type="match status" value="1"/>
</dbReference>
<dbReference type="HAMAP" id="MF_00283">
    <property type="entry name" value="Phe_tRNA_synth_beta1"/>
    <property type="match status" value="1"/>
</dbReference>
<dbReference type="InterPro" id="IPR033714">
    <property type="entry name" value="tRNA_bind_bactPheRS"/>
</dbReference>
<comment type="similarity">
    <text evidence="2 15">Belongs to the phenylalanyl-tRNA synthetase beta subunit family. Type 1 subfamily.</text>
</comment>
<dbReference type="FunFam" id="3.30.56.10:FF:000002">
    <property type="entry name" value="Phenylalanine--tRNA ligase beta subunit"/>
    <property type="match status" value="1"/>
</dbReference>
<name>A0A1G6MQZ3_9BACL</name>
<dbReference type="GO" id="GO:0016740">
    <property type="term" value="F:transferase activity"/>
    <property type="evidence" value="ECO:0007669"/>
    <property type="project" value="UniProtKB-ARBA"/>
</dbReference>
<dbReference type="Pfam" id="PF03483">
    <property type="entry name" value="B3_4"/>
    <property type="match status" value="1"/>
</dbReference>
<dbReference type="GO" id="GO:0006432">
    <property type="term" value="P:phenylalanyl-tRNA aminoacylation"/>
    <property type="evidence" value="ECO:0007669"/>
    <property type="project" value="UniProtKB-UniRule"/>
</dbReference>
<gene>
    <name evidence="15" type="primary">pheT</name>
    <name evidence="20" type="ORF">SAMN04488112_110121</name>
</gene>
<keyword evidence="11 16" id="KW-0694">RNA-binding</keyword>
<dbReference type="Pfam" id="PF03147">
    <property type="entry name" value="FDX-ACB"/>
    <property type="match status" value="1"/>
</dbReference>
<dbReference type="FunFam" id="3.50.40.10:FF:000001">
    <property type="entry name" value="Phenylalanine--tRNA ligase beta subunit"/>
    <property type="match status" value="1"/>
</dbReference>
<dbReference type="Pfam" id="PF17759">
    <property type="entry name" value="tRNA_synthFbeta"/>
    <property type="match status" value="1"/>
</dbReference>
<dbReference type="SUPFAM" id="SSF56037">
    <property type="entry name" value="PheT/TilS domain"/>
    <property type="match status" value="1"/>
</dbReference>
<keyword evidence="9 15" id="KW-0067">ATP-binding</keyword>
<accession>A0A1G6MQZ3</accession>
<sequence length="808" mass="89459">MLVSYQWLNQYVDLTGVTPEQLAEELTRGGVEVDSIQPLDQGVKKVVTGHVRKVEPHPDADRLQVCTVDAGQGEPLQIVCGAPNVAEGQMVPVALPGARLPGGVKIKKSKLRGVSSSGMICSAKELGMPDKLLPKEQQEGILTLSEPSDTGEDVKPILGLDDVVLELDLTPNRSDCLSMWGVAYEVAALLDREIHLPETKEETPEGKEKEIEIVLDAEEDCPFYAAQVIEGIRLGPSPRWMQNRLLAAGVRPINNVVDITNYVMLEYGQPLHAFDYSQVDGGEIVVRRAGTGETVTTLDGVTRACNEETLLITDETKPIGIAGVMGGENSEVKDGTTTLLLESAYFAPESIRRTARHLGLRSEASSRFEKGVDPERILPALQRAVELIRQYAGGKVVSRIKSERIGAIDDVTVELRHQRLTGLLGVQVEKESVIDIFRRLRFPTEVGDGVYRVQVPSRRPDISIEVDLIEEVARLYGYDRIPTTLPWGQQSPGALTPEQRLRRVIRHTLRDAGFHEVVNYSLTSPARLNELDSVLQEEARPIRISMPMSDERKVLRTTLLPQLMETAEYNIHRRETGVALFELGRVFISQEKKLSRQPDERWMLAGLVTGAVHPPHWQKGENTPDFFTLKGHLEMMFARIGLGTLTFEAAQPAGYHPGRTAVIKQDGDTIGLIGQIHPKTAAAHDLGDTYGFELELAPIVEKALQQNLRYQTLPKYPDTTRDLALVVDEKIPVADLDRTIRSAGGELLRSVSLFDVFTGEQVGKGKKSVAFSLTYQAADHTLTDDEVNQLHQEVLNRLKAEHDALLRQ</sequence>
<proteinExistence type="inferred from homology"/>
<dbReference type="Proteomes" id="UP000199387">
    <property type="component" value="Unassembled WGS sequence"/>
</dbReference>
<feature type="binding site" evidence="15">
    <location>
        <position position="461"/>
    </location>
    <ligand>
        <name>Mg(2+)</name>
        <dbReference type="ChEBI" id="CHEBI:18420"/>
        <note>shared with alpha subunit</note>
    </ligand>
</feature>
<feature type="domain" description="TRNA-binding" evidence="17">
    <location>
        <begin position="40"/>
        <end position="155"/>
    </location>
</feature>
<dbReference type="PANTHER" id="PTHR10947">
    <property type="entry name" value="PHENYLALANYL-TRNA SYNTHETASE BETA CHAIN AND LEUCINE-RICH REPEAT-CONTAINING PROTEIN 47"/>
    <property type="match status" value="1"/>
</dbReference>
<evidence type="ECO:0000256" key="13">
    <source>
        <dbReference type="ARBA" id="ARBA00023146"/>
    </source>
</evidence>
<comment type="cofactor">
    <cofactor evidence="15">
        <name>Mg(2+)</name>
        <dbReference type="ChEBI" id="CHEBI:18420"/>
    </cofactor>
    <text evidence="15">Binds 2 magnesium ions per tetramer.</text>
</comment>
<evidence type="ECO:0000259" key="18">
    <source>
        <dbReference type="PROSITE" id="PS51447"/>
    </source>
</evidence>
<dbReference type="InterPro" id="IPR005147">
    <property type="entry name" value="tRNA_synthase_B5-dom"/>
</dbReference>
<dbReference type="GO" id="GO:0000287">
    <property type="term" value="F:magnesium ion binding"/>
    <property type="evidence" value="ECO:0007669"/>
    <property type="project" value="UniProtKB-UniRule"/>
</dbReference>
<evidence type="ECO:0000256" key="4">
    <source>
        <dbReference type="ARBA" id="ARBA00022490"/>
    </source>
</evidence>
<dbReference type="PROSITE" id="PS51447">
    <property type="entry name" value="FDX_ACB"/>
    <property type="match status" value="1"/>
</dbReference>
<evidence type="ECO:0000256" key="2">
    <source>
        <dbReference type="ARBA" id="ARBA00008653"/>
    </source>
</evidence>
<dbReference type="EC" id="6.1.1.20" evidence="15"/>
<feature type="binding site" evidence="15">
    <location>
        <position position="467"/>
    </location>
    <ligand>
        <name>Mg(2+)</name>
        <dbReference type="ChEBI" id="CHEBI:18420"/>
        <note>shared with alpha subunit</note>
    </ligand>
</feature>
<protein>
    <recommendedName>
        <fullName evidence="15">Phenylalanine--tRNA ligase beta subunit</fullName>
        <ecNumber evidence="15">6.1.1.20</ecNumber>
    </recommendedName>
    <alternativeName>
        <fullName evidence="15">Phenylalanyl-tRNA synthetase beta subunit</fullName>
        <shortName evidence="15">PheRS</shortName>
    </alternativeName>
</protein>
<evidence type="ECO:0000313" key="21">
    <source>
        <dbReference type="Proteomes" id="UP000199387"/>
    </source>
</evidence>
<dbReference type="Pfam" id="PF01588">
    <property type="entry name" value="tRNA_bind"/>
    <property type="match status" value="1"/>
</dbReference>
<feature type="binding site" evidence="15">
    <location>
        <position position="470"/>
    </location>
    <ligand>
        <name>Mg(2+)</name>
        <dbReference type="ChEBI" id="CHEBI:18420"/>
        <note>shared with alpha subunit</note>
    </ligand>
</feature>
<dbReference type="InterPro" id="IPR012340">
    <property type="entry name" value="NA-bd_OB-fold"/>
</dbReference>
<dbReference type="Gene3D" id="3.50.40.10">
    <property type="entry name" value="Phenylalanyl-trna Synthetase, Chain B, domain 3"/>
    <property type="match status" value="1"/>
</dbReference>
<dbReference type="InterPro" id="IPR005121">
    <property type="entry name" value="Fdx_antiC-bd"/>
</dbReference>
<evidence type="ECO:0000256" key="16">
    <source>
        <dbReference type="PROSITE-ProRule" id="PRU00209"/>
    </source>
</evidence>
<dbReference type="GO" id="GO:0005524">
    <property type="term" value="F:ATP binding"/>
    <property type="evidence" value="ECO:0007669"/>
    <property type="project" value="UniProtKB-UniRule"/>
</dbReference>
<keyword evidence="7 15" id="KW-0479">Metal-binding</keyword>
<feature type="domain" description="B5" evidence="19">
    <location>
        <begin position="408"/>
        <end position="483"/>
    </location>
</feature>
<feature type="binding site" evidence="15">
    <location>
        <position position="471"/>
    </location>
    <ligand>
        <name>Mg(2+)</name>
        <dbReference type="ChEBI" id="CHEBI:18420"/>
        <note>shared with alpha subunit</note>
    </ligand>
</feature>
<dbReference type="InterPro" id="IPR020825">
    <property type="entry name" value="Phe-tRNA_synthase-like_B3/B4"/>
</dbReference>
<evidence type="ECO:0000256" key="15">
    <source>
        <dbReference type="HAMAP-Rule" id="MF_00283"/>
    </source>
</evidence>
<dbReference type="PROSITE" id="PS51483">
    <property type="entry name" value="B5"/>
    <property type="match status" value="1"/>
</dbReference>
<dbReference type="NCBIfam" id="NF045760">
    <property type="entry name" value="YtpR"/>
    <property type="match status" value="1"/>
</dbReference>
<dbReference type="InterPro" id="IPR045060">
    <property type="entry name" value="Phe-tRNA-ligase_IIc_bsu"/>
</dbReference>
<dbReference type="GO" id="GO:0004826">
    <property type="term" value="F:phenylalanine-tRNA ligase activity"/>
    <property type="evidence" value="ECO:0007669"/>
    <property type="project" value="UniProtKB-UniRule"/>
</dbReference>
<keyword evidence="10 15" id="KW-0460">Magnesium</keyword>
<dbReference type="SMART" id="SM00874">
    <property type="entry name" value="B5"/>
    <property type="match status" value="1"/>
</dbReference>
<dbReference type="Gene3D" id="3.30.56.10">
    <property type="match status" value="2"/>
</dbReference>
<dbReference type="CDD" id="cd02796">
    <property type="entry name" value="tRNA_bind_bactPheRS"/>
    <property type="match status" value="1"/>
</dbReference>
<dbReference type="Gene3D" id="3.30.70.380">
    <property type="entry name" value="Ferrodoxin-fold anticodon-binding domain"/>
    <property type="match status" value="1"/>
</dbReference>
<dbReference type="PROSITE" id="PS50886">
    <property type="entry name" value="TRBD"/>
    <property type="match status" value="1"/>
</dbReference>
<dbReference type="FunFam" id="3.30.930.10:FF:000022">
    <property type="entry name" value="Phenylalanine--tRNA ligase beta subunit"/>
    <property type="match status" value="1"/>
</dbReference>
<dbReference type="InterPro" id="IPR045864">
    <property type="entry name" value="aa-tRNA-synth_II/BPL/LPL"/>
</dbReference>
<dbReference type="PANTHER" id="PTHR10947:SF0">
    <property type="entry name" value="PHENYLALANINE--TRNA LIGASE BETA SUBUNIT"/>
    <property type="match status" value="1"/>
</dbReference>
<evidence type="ECO:0000256" key="5">
    <source>
        <dbReference type="ARBA" id="ARBA00022555"/>
    </source>
</evidence>
<dbReference type="FunFam" id="2.40.50.140:FF:000045">
    <property type="entry name" value="Phenylalanine--tRNA ligase beta subunit"/>
    <property type="match status" value="1"/>
</dbReference>
<keyword evidence="12 15" id="KW-0648">Protein biosynthesis</keyword>
<dbReference type="Pfam" id="PF03484">
    <property type="entry name" value="B5"/>
    <property type="match status" value="1"/>
</dbReference>
<dbReference type="EMBL" id="FMZA01000010">
    <property type="protein sequence ID" value="SDC57959.1"/>
    <property type="molecule type" value="Genomic_DNA"/>
</dbReference>
<evidence type="ECO:0000256" key="3">
    <source>
        <dbReference type="ARBA" id="ARBA00011209"/>
    </source>
</evidence>
<evidence type="ECO:0000256" key="12">
    <source>
        <dbReference type="ARBA" id="ARBA00022917"/>
    </source>
</evidence>
<evidence type="ECO:0000256" key="6">
    <source>
        <dbReference type="ARBA" id="ARBA00022598"/>
    </source>
</evidence>
<dbReference type="InterPro" id="IPR004532">
    <property type="entry name" value="Phe-tRNA-ligase_IIc_bsu_bact"/>
</dbReference>
<keyword evidence="8 15" id="KW-0547">Nucleotide-binding</keyword>
<dbReference type="SUPFAM" id="SSF54991">
    <property type="entry name" value="Anticodon-binding domain of PheRS"/>
    <property type="match status" value="1"/>
</dbReference>
<dbReference type="SMART" id="SM00873">
    <property type="entry name" value="B3_4"/>
    <property type="match status" value="1"/>
</dbReference>
<reference evidence="20 21" key="1">
    <citation type="submission" date="2016-10" db="EMBL/GenBank/DDBJ databases">
        <authorList>
            <person name="de Groot N.N."/>
        </authorList>
    </citation>
    <scope>NUCLEOTIDE SEQUENCE [LARGE SCALE GENOMIC DNA]</scope>
    <source>
        <strain evidence="20 21">DSM 45514</strain>
    </source>
</reference>
<evidence type="ECO:0000256" key="8">
    <source>
        <dbReference type="ARBA" id="ARBA00022741"/>
    </source>
</evidence>
<dbReference type="Gene3D" id="2.40.50.140">
    <property type="entry name" value="Nucleic acid-binding proteins"/>
    <property type="match status" value="1"/>
</dbReference>
<dbReference type="GO" id="GO:0140096">
    <property type="term" value="F:catalytic activity, acting on a protein"/>
    <property type="evidence" value="ECO:0007669"/>
    <property type="project" value="UniProtKB-ARBA"/>
</dbReference>
<organism evidence="20 21">
    <name type="scientific">Melghirimyces thermohalophilus</name>
    <dbReference type="NCBI Taxonomy" id="1236220"/>
    <lineage>
        <taxon>Bacteria</taxon>
        <taxon>Bacillati</taxon>
        <taxon>Bacillota</taxon>
        <taxon>Bacilli</taxon>
        <taxon>Bacillales</taxon>
        <taxon>Thermoactinomycetaceae</taxon>
        <taxon>Melghirimyces</taxon>
    </lineage>
</organism>
<dbReference type="AlphaFoldDB" id="A0A1G6MQZ3"/>
<comment type="catalytic activity">
    <reaction evidence="14 15">
        <text>tRNA(Phe) + L-phenylalanine + ATP = L-phenylalanyl-tRNA(Phe) + AMP + diphosphate + H(+)</text>
        <dbReference type="Rhea" id="RHEA:19413"/>
        <dbReference type="Rhea" id="RHEA-COMP:9668"/>
        <dbReference type="Rhea" id="RHEA-COMP:9699"/>
        <dbReference type="ChEBI" id="CHEBI:15378"/>
        <dbReference type="ChEBI" id="CHEBI:30616"/>
        <dbReference type="ChEBI" id="CHEBI:33019"/>
        <dbReference type="ChEBI" id="CHEBI:58095"/>
        <dbReference type="ChEBI" id="CHEBI:78442"/>
        <dbReference type="ChEBI" id="CHEBI:78531"/>
        <dbReference type="ChEBI" id="CHEBI:456215"/>
        <dbReference type="EC" id="6.1.1.20"/>
    </reaction>
</comment>
<comment type="subcellular location">
    <subcellularLocation>
        <location evidence="1 15">Cytoplasm</location>
    </subcellularLocation>
</comment>
<dbReference type="OrthoDB" id="9805455at2"/>
<dbReference type="InterPro" id="IPR036690">
    <property type="entry name" value="Fdx_antiC-bd_sf"/>
</dbReference>
<evidence type="ECO:0000256" key="1">
    <source>
        <dbReference type="ARBA" id="ARBA00004496"/>
    </source>
</evidence>
<keyword evidence="4 15" id="KW-0963">Cytoplasm</keyword>
<evidence type="ECO:0000256" key="10">
    <source>
        <dbReference type="ARBA" id="ARBA00022842"/>
    </source>
</evidence>
<dbReference type="InterPro" id="IPR005146">
    <property type="entry name" value="B3/B4_tRNA-bd"/>
</dbReference>
<evidence type="ECO:0000256" key="14">
    <source>
        <dbReference type="ARBA" id="ARBA00049255"/>
    </source>
</evidence>
<evidence type="ECO:0000256" key="11">
    <source>
        <dbReference type="ARBA" id="ARBA00022884"/>
    </source>
</evidence>